<dbReference type="Proteomes" id="UP000012488">
    <property type="component" value="Chromosome"/>
</dbReference>
<accession>A0A6B9F985</accession>
<reference evidence="1 2" key="2">
    <citation type="journal article" date="2013" name="Genome Announc.">
        <title>Draft Genome Sequence of Methylobacterium mesophilicum Strain SR1.6/6, Isolated from Citrus sinensis.</title>
        <authorList>
            <person name="Marinho Almeida D."/>
            <person name="Dini-Andreote F."/>
            <person name="Camargo Neves A.A."/>
            <person name="Juca Ramos R.T."/>
            <person name="Andreote F.D."/>
            <person name="Carneiro A.R."/>
            <person name="Oliveira de Souza Lima A."/>
            <person name="Caracciolo Gomes de Sa P.H."/>
            <person name="Ribeiro Barbosa M.S."/>
            <person name="Araujo W.L."/>
            <person name="Silva A."/>
        </authorList>
    </citation>
    <scope>NUCLEOTIDE SEQUENCE [LARGE SCALE GENOMIC DNA]</scope>
    <source>
        <strain evidence="1 2">SR1.6/6</strain>
    </source>
</reference>
<gene>
    <name evidence="1" type="ORF">MMSR116_00845</name>
</gene>
<proteinExistence type="predicted"/>
<evidence type="ECO:0000313" key="2">
    <source>
        <dbReference type="Proteomes" id="UP000012488"/>
    </source>
</evidence>
<dbReference type="KEGG" id="mmes:MMSR116_00845"/>
<evidence type="ECO:0000313" key="1">
    <source>
        <dbReference type="EMBL" id="QGY00613.1"/>
    </source>
</evidence>
<dbReference type="EMBL" id="CP043538">
    <property type="protein sequence ID" value="QGY00613.1"/>
    <property type="molecule type" value="Genomic_DNA"/>
</dbReference>
<name>A0A6B9F985_9HYPH</name>
<organism evidence="1 2">
    <name type="scientific">Methylobacterium mesophilicum SR1.6/6</name>
    <dbReference type="NCBI Taxonomy" id="908290"/>
    <lineage>
        <taxon>Bacteria</taxon>
        <taxon>Pseudomonadati</taxon>
        <taxon>Pseudomonadota</taxon>
        <taxon>Alphaproteobacteria</taxon>
        <taxon>Hyphomicrobiales</taxon>
        <taxon>Methylobacteriaceae</taxon>
        <taxon>Methylobacterium</taxon>
    </lineage>
</organism>
<protein>
    <recommendedName>
        <fullName evidence="3">AlpA family phage regulatory protein</fullName>
    </recommendedName>
</protein>
<sequence>MERKSRSSEVKDQQIFPKTGLVRLRQILAPIGPIPVSRSAFWAGVKVGIYPAPIKLSRRVTCWRAEEIQNLFDGKPDA</sequence>
<dbReference type="AlphaFoldDB" id="A0A6B9F985"/>
<reference evidence="1 2" key="1">
    <citation type="journal article" date="2012" name="Genet. Mol. Biol.">
        <title>Analysis of 16S rRNA and mxaF genes revealing insights into Methylobacterium niche-specific plant association.</title>
        <authorList>
            <person name="Dourado M.N."/>
            <person name="Andreote F.D."/>
            <person name="Dini-Andreote F."/>
            <person name="Conti R."/>
            <person name="Araujo J.M."/>
            <person name="Araujo W.L."/>
        </authorList>
    </citation>
    <scope>NUCLEOTIDE SEQUENCE [LARGE SCALE GENOMIC DNA]</scope>
    <source>
        <strain evidence="1 2">SR1.6/6</strain>
    </source>
</reference>
<evidence type="ECO:0008006" key="3">
    <source>
        <dbReference type="Google" id="ProtNLM"/>
    </source>
</evidence>